<dbReference type="EMBL" id="OZ019895">
    <property type="protein sequence ID" value="CAK9219546.1"/>
    <property type="molecule type" value="Genomic_DNA"/>
</dbReference>
<keyword evidence="6" id="KW-0238">DNA-binding</keyword>
<dbReference type="CDD" id="cd14819">
    <property type="entry name" value="Translin"/>
    <property type="match status" value="1"/>
</dbReference>
<evidence type="ECO:0008006" key="10">
    <source>
        <dbReference type="Google" id="ProtNLM"/>
    </source>
</evidence>
<evidence type="ECO:0000313" key="9">
    <source>
        <dbReference type="Proteomes" id="UP001497512"/>
    </source>
</evidence>
<keyword evidence="7" id="KW-0539">Nucleus</keyword>
<evidence type="ECO:0000256" key="3">
    <source>
        <dbReference type="ARBA" id="ARBA00005902"/>
    </source>
</evidence>
<dbReference type="InterPro" id="IPR036081">
    <property type="entry name" value="Translin_sf"/>
</dbReference>
<dbReference type="Gene3D" id="1.20.58.200">
    <property type="entry name" value="Translin, domain 2"/>
    <property type="match status" value="1"/>
</dbReference>
<dbReference type="InterPro" id="IPR016069">
    <property type="entry name" value="Translin_C"/>
</dbReference>
<gene>
    <name evidence="8" type="ORF">CSSPTR1EN2_LOCUS14615</name>
</gene>
<dbReference type="Pfam" id="PF01997">
    <property type="entry name" value="Translin"/>
    <property type="match status" value="1"/>
</dbReference>
<sequence length="232" mass="26459">MEEQFAEFRAELDETGSVYEQLRIIAANLDSFIRLMQAALMPIHHCSFPQVKEKVKGYMSDLCGLYAQLAHVIKDKPGQYYRYHDLWRNQTSTVVFVLAFLHWLDTGGLLTHTETEALLNLDPAVFGIDLEDYLIGLCSFSNELPRYVVNRVTAGDYNCPKEVSTFLGDLYTAFRTLNLRNDHLRKRFDGIKYDLKKVEEVLYDVKIRGLLNGPSLQATATGNESNVATSHQ</sequence>
<evidence type="ECO:0000256" key="6">
    <source>
        <dbReference type="ARBA" id="ARBA00023125"/>
    </source>
</evidence>
<dbReference type="PANTHER" id="PTHR10741">
    <property type="entry name" value="TRANSLIN AND TRANSLIN ASSOCIATED PROTEIN X"/>
    <property type="match status" value="1"/>
</dbReference>
<organism evidence="8 9">
    <name type="scientific">Sphagnum troendelagicum</name>
    <dbReference type="NCBI Taxonomy" id="128251"/>
    <lineage>
        <taxon>Eukaryota</taxon>
        <taxon>Viridiplantae</taxon>
        <taxon>Streptophyta</taxon>
        <taxon>Embryophyta</taxon>
        <taxon>Bryophyta</taxon>
        <taxon>Sphagnophytina</taxon>
        <taxon>Sphagnopsida</taxon>
        <taxon>Sphagnales</taxon>
        <taxon>Sphagnaceae</taxon>
        <taxon>Sphagnum</taxon>
    </lineage>
</organism>
<evidence type="ECO:0000256" key="1">
    <source>
        <dbReference type="ARBA" id="ARBA00004123"/>
    </source>
</evidence>
<name>A0ABP0UDR6_9BRYO</name>
<dbReference type="Proteomes" id="UP001497512">
    <property type="component" value="Chromosome 3"/>
</dbReference>
<reference evidence="8" key="1">
    <citation type="submission" date="2024-02" db="EMBL/GenBank/DDBJ databases">
        <authorList>
            <consortium name="ELIXIR-Norway"/>
            <consortium name="Elixir Norway"/>
        </authorList>
    </citation>
    <scope>NUCLEOTIDE SEQUENCE</scope>
</reference>
<evidence type="ECO:0000313" key="8">
    <source>
        <dbReference type="EMBL" id="CAK9219546.1"/>
    </source>
</evidence>
<dbReference type="InterPro" id="IPR002848">
    <property type="entry name" value="Translin_fam"/>
</dbReference>
<evidence type="ECO:0000256" key="7">
    <source>
        <dbReference type="ARBA" id="ARBA00023242"/>
    </source>
</evidence>
<dbReference type="InterPro" id="IPR016068">
    <property type="entry name" value="Translin_N"/>
</dbReference>
<evidence type="ECO:0000256" key="5">
    <source>
        <dbReference type="ARBA" id="ARBA00022884"/>
    </source>
</evidence>
<evidence type="ECO:0000256" key="2">
    <source>
        <dbReference type="ARBA" id="ARBA00004496"/>
    </source>
</evidence>
<dbReference type="SUPFAM" id="SSF74784">
    <property type="entry name" value="Translin"/>
    <property type="match status" value="1"/>
</dbReference>
<dbReference type="Gene3D" id="1.20.58.190">
    <property type="entry name" value="Translin, domain 1"/>
    <property type="match status" value="1"/>
</dbReference>
<evidence type="ECO:0000256" key="4">
    <source>
        <dbReference type="ARBA" id="ARBA00022490"/>
    </source>
</evidence>
<comment type="similarity">
    <text evidence="3">Belongs to the translin family.</text>
</comment>
<dbReference type="InterPro" id="IPR033956">
    <property type="entry name" value="Translin"/>
</dbReference>
<accession>A0ABP0UDR6</accession>
<keyword evidence="9" id="KW-1185">Reference proteome</keyword>
<proteinExistence type="inferred from homology"/>
<keyword evidence="5" id="KW-0694">RNA-binding</keyword>
<keyword evidence="4" id="KW-0963">Cytoplasm</keyword>
<comment type="subcellular location">
    <subcellularLocation>
        <location evidence="2">Cytoplasm</location>
    </subcellularLocation>
    <subcellularLocation>
        <location evidence="1">Nucleus</location>
    </subcellularLocation>
</comment>
<protein>
    <recommendedName>
        <fullName evidence="10">Translin</fullName>
    </recommendedName>
</protein>